<feature type="chain" id="PRO_5039606996" description="Heavy-metal-associated domain-containing protein" evidence="1">
    <location>
        <begin position="26"/>
        <end position="134"/>
    </location>
</feature>
<organism evidence="2 3">
    <name type="scientific">Cohnella lupini</name>
    <dbReference type="NCBI Taxonomy" id="1294267"/>
    <lineage>
        <taxon>Bacteria</taxon>
        <taxon>Bacillati</taxon>
        <taxon>Bacillota</taxon>
        <taxon>Bacilli</taxon>
        <taxon>Bacillales</taxon>
        <taxon>Paenibacillaceae</taxon>
        <taxon>Cohnella</taxon>
    </lineage>
</organism>
<name>A0A3D9I1F5_9BACL</name>
<dbReference type="PROSITE" id="PS51257">
    <property type="entry name" value="PROKAR_LIPOPROTEIN"/>
    <property type="match status" value="1"/>
</dbReference>
<keyword evidence="3" id="KW-1185">Reference proteome</keyword>
<reference evidence="2 3" key="1">
    <citation type="submission" date="2018-07" db="EMBL/GenBank/DDBJ databases">
        <title>Genomic Encyclopedia of Type Strains, Phase III (KMG-III): the genomes of soil and plant-associated and newly described type strains.</title>
        <authorList>
            <person name="Whitman W."/>
        </authorList>
    </citation>
    <scope>NUCLEOTIDE SEQUENCE [LARGE SCALE GENOMIC DNA]</scope>
    <source>
        <strain evidence="2 3">CECT 8236</strain>
    </source>
</reference>
<dbReference type="AlphaFoldDB" id="A0A3D9I1F5"/>
<dbReference type="Proteomes" id="UP000256869">
    <property type="component" value="Unassembled WGS sequence"/>
</dbReference>
<evidence type="ECO:0000313" key="2">
    <source>
        <dbReference type="EMBL" id="RED54986.1"/>
    </source>
</evidence>
<evidence type="ECO:0000256" key="1">
    <source>
        <dbReference type="SAM" id="SignalP"/>
    </source>
</evidence>
<dbReference type="RefSeq" id="WP_115995095.1">
    <property type="nucleotide sequence ID" value="NZ_QRDY01000020.1"/>
</dbReference>
<proteinExistence type="predicted"/>
<sequence>MLKHWKTIKHVAAILCILMIVSGCGNNDATKSNGVKAESIGNNGMRGMANNHSHLPGHHAVTDYDRDNASMKQAIKNLPGVSDSNVTFNGADAYVTIKLAPGLQAREIPTLEQQAATVLRFNFPRYTIHVTSMK</sequence>
<protein>
    <recommendedName>
        <fullName evidence="4">Heavy-metal-associated domain-containing protein</fullName>
    </recommendedName>
</protein>
<evidence type="ECO:0008006" key="4">
    <source>
        <dbReference type="Google" id="ProtNLM"/>
    </source>
</evidence>
<gene>
    <name evidence="2" type="ORF">DFP95_12081</name>
</gene>
<evidence type="ECO:0000313" key="3">
    <source>
        <dbReference type="Proteomes" id="UP000256869"/>
    </source>
</evidence>
<comment type="caution">
    <text evidence="2">The sequence shown here is derived from an EMBL/GenBank/DDBJ whole genome shotgun (WGS) entry which is preliminary data.</text>
</comment>
<accession>A0A3D9I1F5</accession>
<dbReference type="OrthoDB" id="2679017at2"/>
<dbReference type="EMBL" id="QRDY01000020">
    <property type="protein sequence ID" value="RED54986.1"/>
    <property type="molecule type" value="Genomic_DNA"/>
</dbReference>
<feature type="signal peptide" evidence="1">
    <location>
        <begin position="1"/>
        <end position="25"/>
    </location>
</feature>
<keyword evidence="1" id="KW-0732">Signal</keyword>